<dbReference type="InterPro" id="IPR037066">
    <property type="entry name" value="Plug_dom_sf"/>
</dbReference>
<dbReference type="InterPro" id="IPR008969">
    <property type="entry name" value="CarboxyPept-like_regulatory"/>
</dbReference>
<dbReference type="Pfam" id="PF07715">
    <property type="entry name" value="Plug"/>
    <property type="match status" value="1"/>
</dbReference>
<evidence type="ECO:0000313" key="10">
    <source>
        <dbReference type="EMBL" id="SCD21371.1"/>
    </source>
</evidence>
<reference evidence="10 11" key="1">
    <citation type="submission" date="2016-08" db="EMBL/GenBank/DDBJ databases">
        <authorList>
            <person name="Seilhamer J.J."/>
        </authorList>
    </citation>
    <scope>NUCLEOTIDE SEQUENCE [LARGE SCALE GENOMIC DNA]</scope>
    <source>
        <strain evidence="10">M3/6</strain>
    </source>
</reference>
<dbReference type="InterPro" id="IPR039426">
    <property type="entry name" value="TonB-dep_rcpt-like"/>
</dbReference>
<evidence type="ECO:0000256" key="8">
    <source>
        <dbReference type="SAM" id="SignalP"/>
    </source>
</evidence>
<dbReference type="Gene3D" id="2.40.170.20">
    <property type="entry name" value="TonB-dependent receptor, beta-barrel domain"/>
    <property type="match status" value="1"/>
</dbReference>
<dbReference type="STRING" id="1642647.PSM36_2570"/>
<dbReference type="Gene3D" id="2.170.130.10">
    <property type="entry name" value="TonB-dependent receptor, plug domain"/>
    <property type="match status" value="1"/>
</dbReference>
<accession>A0A1R3T0V2</accession>
<keyword evidence="4 7" id="KW-0812">Transmembrane</keyword>
<dbReference type="SUPFAM" id="SSF49464">
    <property type="entry name" value="Carboxypeptidase regulatory domain-like"/>
    <property type="match status" value="1"/>
</dbReference>
<keyword evidence="5 7" id="KW-0472">Membrane</keyword>
<evidence type="ECO:0000256" key="2">
    <source>
        <dbReference type="ARBA" id="ARBA00022448"/>
    </source>
</evidence>
<evidence type="ECO:0000259" key="9">
    <source>
        <dbReference type="Pfam" id="PF07715"/>
    </source>
</evidence>
<dbReference type="AlphaFoldDB" id="A0A1R3T0V2"/>
<dbReference type="NCBIfam" id="TIGR04057">
    <property type="entry name" value="SusC_RagA_signa"/>
    <property type="match status" value="1"/>
</dbReference>
<dbReference type="FunFam" id="2.60.40.1120:FF:000003">
    <property type="entry name" value="Outer membrane protein Omp121"/>
    <property type="match status" value="1"/>
</dbReference>
<dbReference type="Pfam" id="PF13715">
    <property type="entry name" value="CarbopepD_reg_2"/>
    <property type="match status" value="1"/>
</dbReference>
<keyword evidence="2 7" id="KW-0813">Transport</keyword>
<organism evidence="10 11">
    <name type="scientific">Proteiniphilum saccharofermentans</name>
    <dbReference type="NCBI Taxonomy" id="1642647"/>
    <lineage>
        <taxon>Bacteria</taxon>
        <taxon>Pseudomonadati</taxon>
        <taxon>Bacteroidota</taxon>
        <taxon>Bacteroidia</taxon>
        <taxon>Bacteroidales</taxon>
        <taxon>Dysgonomonadaceae</taxon>
        <taxon>Proteiniphilum</taxon>
    </lineage>
</organism>
<comment type="subcellular location">
    <subcellularLocation>
        <location evidence="1 7">Cell outer membrane</location>
        <topology evidence="1 7">Multi-pass membrane protein</topology>
    </subcellularLocation>
</comment>
<keyword evidence="11" id="KW-1185">Reference proteome</keyword>
<proteinExistence type="inferred from homology"/>
<name>A0A1R3T0V2_9BACT</name>
<protein>
    <submittedName>
        <fullName evidence="10">SusC/RagA family</fullName>
    </submittedName>
</protein>
<dbReference type="NCBIfam" id="TIGR04056">
    <property type="entry name" value="OMP_RagA_SusC"/>
    <property type="match status" value="1"/>
</dbReference>
<dbReference type="KEGG" id="psac:PSM36_2570"/>
<evidence type="ECO:0000256" key="1">
    <source>
        <dbReference type="ARBA" id="ARBA00004571"/>
    </source>
</evidence>
<dbReference type="SUPFAM" id="SSF56935">
    <property type="entry name" value="Porins"/>
    <property type="match status" value="1"/>
</dbReference>
<evidence type="ECO:0000256" key="4">
    <source>
        <dbReference type="ARBA" id="ARBA00022692"/>
    </source>
</evidence>
<dbReference type="PROSITE" id="PS52016">
    <property type="entry name" value="TONB_DEPENDENT_REC_3"/>
    <property type="match status" value="1"/>
</dbReference>
<evidence type="ECO:0000256" key="5">
    <source>
        <dbReference type="ARBA" id="ARBA00023136"/>
    </source>
</evidence>
<evidence type="ECO:0000256" key="3">
    <source>
        <dbReference type="ARBA" id="ARBA00022452"/>
    </source>
</evidence>
<dbReference type="RefSeq" id="WP_076931212.1">
    <property type="nucleotide sequence ID" value="NZ_DAMBAO010000009.1"/>
</dbReference>
<dbReference type="InterPro" id="IPR023997">
    <property type="entry name" value="TonB-dep_OMP_SusC/RagA_CS"/>
</dbReference>
<keyword evidence="6 7" id="KW-0998">Cell outer membrane</keyword>
<evidence type="ECO:0000256" key="7">
    <source>
        <dbReference type="PROSITE-ProRule" id="PRU01360"/>
    </source>
</evidence>
<feature type="signal peptide" evidence="8">
    <location>
        <begin position="1"/>
        <end position="20"/>
    </location>
</feature>
<dbReference type="EMBL" id="LT605205">
    <property type="protein sequence ID" value="SCD21371.1"/>
    <property type="molecule type" value="Genomic_DNA"/>
</dbReference>
<evidence type="ECO:0000313" key="11">
    <source>
        <dbReference type="Proteomes" id="UP000187464"/>
    </source>
</evidence>
<gene>
    <name evidence="10" type="ORF">PSM36_2570</name>
</gene>
<comment type="similarity">
    <text evidence="7">Belongs to the TonB-dependent receptor family.</text>
</comment>
<dbReference type="Gene3D" id="2.60.40.1120">
    <property type="entry name" value="Carboxypeptidase-like, regulatory domain"/>
    <property type="match status" value="1"/>
</dbReference>
<dbReference type="InterPro" id="IPR012910">
    <property type="entry name" value="Plug_dom"/>
</dbReference>
<keyword evidence="3 7" id="KW-1134">Transmembrane beta strand</keyword>
<dbReference type="InterPro" id="IPR036942">
    <property type="entry name" value="Beta-barrel_TonB_sf"/>
</dbReference>
<feature type="chain" id="PRO_5010316418" evidence="8">
    <location>
        <begin position="21"/>
        <end position="1011"/>
    </location>
</feature>
<sequence length="1011" mass="111712">MKLKIATLLSSIFCTLLLSAQQVTVSGTVMEGATGEPAIGVTVLVKGTSNGTVTDMDGNYSLPNVSNDATLVFSYIGMQTLEEPVNGRTTINVTLSEDVQALDEVVVIGYGAARKRDLTGSIVTVSASDIADRPSTNPLAAIQGKVSGVQVVNTGRAGQDPEIRIRGTNSITGHLPLYVVDGLFVDNINYLNPSDIESMEILKDASSLAIFGVRGANGVIIINTKRARAGQTIVNINSSAGFKYVNDRISVTNADQFKLLYNEQLVNQGANPFDYTNWQADTDWQDQIFQTAFFTTNNASITGSTDKSRFYLSLGYTKEEGSIKHEELTKYTVNLSSDYNVTDFLRFGYQVNGARTLPPDAKQVASAVRAAPIAPVYGTYTNPNTEESERLYHVLPDFQSAQVNNPMLSVEGQAAHTIATNNRVAGNIYGEVDFLRNFTFKTTLSLDYISNELRQHNPINYVYNPVGGTKDHLNSTESVVQEKTNRTTAQADMILTYINQWGDHSLTGTLGFTSNYIESSMIRAGRSQGLDADYPIINDPDKWWLSIISDGSSATNSGVQWRRSTLSYLARGLYQFKDRYLLNASFRRDGASVFQNTGNSWNNFYSLGAGWIMSEEGFMADQQLIDYLKIKGSYGVLGNQNIGETYRYPGYPALSSSGSAVFGDNIITGYGLDYLVSPGLNWEKTYSWEVGFEMNLLRNRLRLEPVYYSKETKDMLAIVEGIAGTTPGLANLGAIQNRGFELSASWNDRLENGFAYGLSANLTTIENEVKSLINKDYAIYAGTGSIARTAEGFPIGYFFGYEVEGVYQNQEDIRQSPTNTLASVLPGDLKFRDVDGDGEITAADRTMIGNPTPDLTYGLSLQLGYKNFDFTADFMGVYGNEIYRTWDNNNFAQFNYLVDRQNRWHGEGTSNWEPILNPSRAINYMNSNYFIEDGSFFRLRNIQLGYTFSPELLQKIYLKSLRLHVNIQNLKTWSRNTGYTPEIGGSSTAFGIDGGTYPMPTIYTAGINITF</sequence>
<feature type="domain" description="TonB-dependent receptor plug" evidence="9">
    <location>
        <begin position="115"/>
        <end position="219"/>
    </location>
</feature>
<keyword evidence="8" id="KW-0732">Signal</keyword>
<dbReference type="Proteomes" id="UP000187464">
    <property type="component" value="Chromosome I"/>
</dbReference>
<dbReference type="InterPro" id="IPR023996">
    <property type="entry name" value="TonB-dep_OMP_SusC/RagA"/>
</dbReference>
<evidence type="ECO:0000256" key="6">
    <source>
        <dbReference type="ARBA" id="ARBA00023237"/>
    </source>
</evidence>
<dbReference type="GO" id="GO:0009279">
    <property type="term" value="C:cell outer membrane"/>
    <property type="evidence" value="ECO:0007669"/>
    <property type="project" value="UniProtKB-SubCell"/>
</dbReference>